<keyword evidence="2" id="KW-0812">Transmembrane</keyword>
<feature type="region of interest" description="Disordered" evidence="1">
    <location>
        <begin position="1"/>
        <end position="27"/>
    </location>
</feature>
<feature type="transmembrane region" description="Helical" evidence="2">
    <location>
        <begin position="34"/>
        <end position="52"/>
    </location>
</feature>
<dbReference type="AlphaFoldDB" id="A0A835UHW4"/>
<evidence type="ECO:0000256" key="2">
    <source>
        <dbReference type="SAM" id="Phobius"/>
    </source>
</evidence>
<accession>A0A835UHW4</accession>
<protein>
    <submittedName>
        <fullName evidence="3">Uncharacterized protein</fullName>
    </submittedName>
</protein>
<proteinExistence type="predicted"/>
<evidence type="ECO:0000313" key="3">
    <source>
        <dbReference type="EMBL" id="KAG0462277.1"/>
    </source>
</evidence>
<dbReference type="EMBL" id="JADCNM010000011">
    <property type="protein sequence ID" value="KAG0462277.1"/>
    <property type="molecule type" value="Genomic_DNA"/>
</dbReference>
<reference evidence="3 4" key="1">
    <citation type="journal article" date="2020" name="Nat. Food">
        <title>A phased Vanilla planifolia genome enables genetic improvement of flavour and production.</title>
        <authorList>
            <person name="Hasing T."/>
            <person name="Tang H."/>
            <person name="Brym M."/>
            <person name="Khazi F."/>
            <person name="Huang T."/>
            <person name="Chambers A.H."/>
        </authorList>
    </citation>
    <scope>NUCLEOTIDE SEQUENCE [LARGE SCALE GENOMIC DNA]</scope>
    <source>
        <tissue evidence="3">Leaf</tissue>
    </source>
</reference>
<evidence type="ECO:0000313" key="4">
    <source>
        <dbReference type="Proteomes" id="UP000639772"/>
    </source>
</evidence>
<name>A0A835UHW4_VANPL</name>
<comment type="caution">
    <text evidence="3">The sequence shown here is derived from an EMBL/GenBank/DDBJ whole genome shotgun (WGS) entry which is preliminary data.</text>
</comment>
<evidence type="ECO:0000256" key="1">
    <source>
        <dbReference type="SAM" id="MobiDB-lite"/>
    </source>
</evidence>
<keyword evidence="2" id="KW-0472">Membrane</keyword>
<gene>
    <name evidence="3" type="ORF">HPP92_020753</name>
</gene>
<organism evidence="3 4">
    <name type="scientific">Vanilla planifolia</name>
    <name type="common">Vanilla</name>
    <dbReference type="NCBI Taxonomy" id="51239"/>
    <lineage>
        <taxon>Eukaryota</taxon>
        <taxon>Viridiplantae</taxon>
        <taxon>Streptophyta</taxon>
        <taxon>Embryophyta</taxon>
        <taxon>Tracheophyta</taxon>
        <taxon>Spermatophyta</taxon>
        <taxon>Magnoliopsida</taxon>
        <taxon>Liliopsida</taxon>
        <taxon>Asparagales</taxon>
        <taxon>Orchidaceae</taxon>
        <taxon>Vanilloideae</taxon>
        <taxon>Vanilleae</taxon>
        <taxon>Vanilla</taxon>
    </lineage>
</organism>
<keyword evidence="2" id="KW-1133">Transmembrane helix</keyword>
<sequence>MFSGYSLAALSPSKQPGLNKGRPSRTRCPSRMQLSILFLIATNVPMALYMSLLHQ</sequence>
<feature type="non-terminal residue" evidence="3">
    <location>
        <position position="55"/>
    </location>
</feature>
<dbReference type="Proteomes" id="UP000639772">
    <property type="component" value="Chromosome 11"/>
</dbReference>